<comment type="similarity">
    <text evidence="5">Belongs to the pyruvate, phosphate/water dikinase regulatory protein family. PDRP subfamily.</text>
</comment>
<feature type="binding site" evidence="5">
    <location>
        <begin position="153"/>
        <end position="160"/>
    </location>
    <ligand>
        <name>ADP</name>
        <dbReference type="ChEBI" id="CHEBI:456216"/>
    </ligand>
</feature>
<dbReference type="GO" id="GO:0005524">
    <property type="term" value="F:ATP binding"/>
    <property type="evidence" value="ECO:0007669"/>
    <property type="project" value="InterPro"/>
</dbReference>
<evidence type="ECO:0000256" key="1">
    <source>
        <dbReference type="ARBA" id="ARBA00022527"/>
    </source>
</evidence>
<organism evidence="6">
    <name type="scientific">uncultured Alphaproteobacteria bacterium</name>
    <dbReference type="NCBI Taxonomy" id="91750"/>
    <lineage>
        <taxon>Bacteria</taxon>
        <taxon>Pseudomonadati</taxon>
        <taxon>Pseudomonadota</taxon>
        <taxon>Alphaproteobacteria</taxon>
        <taxon>environmental samples</taxon>
    </lineage>
</organism>
<dbReference type="PANTHER" id="PTHR31756:SF3">
    <property type="entry name" value="PYRUVATE, PHOSPHATE DIKINASE REGULATORY PROTEIN 1, CHLOROPLASTIC"/>
    <property type="match status" value="1"/>
</dbReference>
<comment type="catalytic activity">
    <reaction evidence="5">
        <text>N(tele)-phospho-L-histidyl/O-phospho-L-threonyl-[pyruvate, phosphate dikinase] + phosphate + H(+) = N(tele)-phospho-L-histidyl/L-threonyl-[pyruvate, phosphate dikinase] + diphosphate</text>
        <dbReference type="Rhea" id="RHEA:43696"/>
        <dbReference type="Rhea" id="RHEA-COMP:10650"/>
        <dbReference type="Rhea" id="RHEA-COMP:10651"/>
        <dbReference type="ChEBI" id="CHEBI:15378"/>
        <dbReference type="ChEBI" id="CHEBI:30013"/>
        <dbReference type="ChEBI" id="CHEBI:33019"/>
        <dbReference type="ChEBI" id="CHEBI:43474"/>
        <dbReference type="ChEBI" id="CHEBI:61977"/>
        <dbReference type="ChEBI" id="CHEBI:83586"/>
        <dbReference type="EC" id="2.7.4.27"/>
    </reaction>
</comment>
<keyword evidence="6" id="KW-0670">Pyruvate</keyword>
<keyword evidence="4 5" id="KW-0418">Kinase</keyword>
<comment type="function">
    <text evidence="5">Bifunctional serine/threonine kinase and phosphorylase involved in the regulation of the pyruvate, phosphate dikinase (PPDK) by catalyzing its phosphorylation/dephosphorylation.</text>
</comment>
<dbReference type="NCBIfam" id="NF003742">
    <property type="entry name" value="PRK05339.1"/>
    <property type="match status" value="1"/>
</dbReference>
<dbReference type="EC" id="2.7.4.27" evidence="5"/>
<dbReference type="HAMAP" id="MF_00921">
    <property type="entry name" value="PDRP"/>
    <property type="match status" value="1"/>
</dbReference>
<gene>
    <name evidence="6" type="ORF">KL86APRO_12487</name>
</gene>
<evidence type="ECO:0000256" key="2">
    <source>
        <dbReference type="ARBA" id="ARBA00022679"/>
    </source>
</evidence>
<evidence type="ECO:0000256" key="4">
    <source>
        <dbReference type="ARBA" id="ARBA00022777"/>
    </source>
</evidence>
<keyword evidence="1 5" id="KW-0723">Serine/threonine-protein kinase</keyword>
<dbReference type="InterPro" id="IPR026565">
    <property type="entry name" value="PPDK_reg"/>
</dbReference>
<proteinExistence type="inferred from homology"/>
<comment type="catalytic activity">
    <reaction evidence="5">
        <text>N(tele)-phospho-L-histidyl/L-threonyl-[pyruvate, phosphate dikinase] + ADP = N(tele)-phospho-L-histidyl/O-phospho-L-threonyl-[pyruvate, phosphate dikinase] + AMP + H(+)</text>
        <dbReference type="Rhea" id="RHEA:43692"/>
        <dbReference type="Rhea" id="RHEA-COMP:10650"/>
        <dbReference type="Rhea" id="RHEA-COMP:10651"/>
        <dbReference type="ChEBI" id="CHEBI:15378"/>
        <dbReference type="ChEBI" id="CHEBI:30013"/>
        <dbReference type="ChEBI" id="CHEBI:61977"/>
        <dbReference type="ChEBI" id="CHEBI:83586"/>
        <dbReference type="ChEBI" id="CHEBI:456215"/>
        <dbReference type="ChEBI" id="CHEBI:456216"/>
        <dbReference type="EC" id="2.7.11.32"/>
    </reaction>
</comment>
<keyword evidence="3 5" id="KW-0547">Nucleotide-binding</keyword>
<protein>
    <recommendedName>
        <fullName evidence="5">Putative pyruvate, phosphate dikinase regulatory protein</fullName>
        <shortName evidence="5">PPDK regulatory protein</shortName>
        <ecNumber evidence="5">2.7.11.32</ecNumber>
        <ecNumber evidence="5">2.7.4.27</ecNumber>
    </recommendedName>
</protein>
<keyword evidence="2 5" id="KW-0808">Transferase</keyword>
<evidence type="ECO:0000256" key="3">
    <source>
        <dbReference type="ARBA" id="ARBA00022741"/>
    </source>
</evidence>
<dbReference type="AlphaFoldDB" id="A0A212KBB5"/>
<reference evidence="6" key="1">
    <citation type="submission" date="2016-04" db="EMBL/GenBank/DDBJ databases">
        <authorList>
            <person name="Evans L.H."/>
            <person name="Alamgir A."/>
            <person name="Owens N."/>
            <person name="Weber N.D."/>
            <person name="Virtaneva K."/>
            <person name="Barbian K."/>
            <person name="Babar A."/>
            <person name="Rosenke K."/>
        </authorList>
    </citation>
    <scope>NUCLEOTIDE SEQUENCE</scope>
    <source>
        <strain evidence="6">86</strain>
    </source>
</reference>
<dbReference type="PANTHER" id="PTHR31756">
    <property type="entry name" value="PYRUVATE, PHOSPHATE DIKINASE REGULATORY PROTEIN 1, CHLOROPLASTIC"/>
    <property type="match status" value="1"/>
</dbReference>
<dbReference type="InterPro" id="IPR005177">
    <property type="entry name" value="Kinase-pyrophosphorylase"/>
</dbReference>
<evidence type="ECO:0000256" key="5">
    <source>
        <dbReference type="HAMAP-Rule" id="MF_00921"/>
    </source>
</evidence>
<dbReference type="EMBL" id="FLUO01000001">
    <property type="protein sequence ID" value="SBW08952.1"/>
    <property type="molecule type" value="Genomic_DNA"/>
</dbReference>
<name>A0A212KBB5_9PROT</name>
<dbReference type="GO" id="GO:0004674">
    <property type="term" value="F:protein serine/threonine kinase activity"/>
    <property type="evidence" value="ECO:0007669"/>
    <property type="project" value="UniProtKB-UniRule"/>
</dbReference>
<evidence type="ECO:0000313" key="6">
    <source>
        <dbReference type="EMBL" id="SBW08952.1"/>
    </source>
</evidence>
<dbReference type="EC" id="2.7.11.32" evidence="5"/>
<dbReference type="GO" id="GO:0016776">
    <property type="term" value="F:phosphotransferase activity, phosphate group as acceptor"/>
    <property type="evidence" value="ECO:0007669"/>
    <property type="project" value="UniProtKB-UniRule"/>
</dbReference>
<dbReference type="GO" id="GO:0043531">
    <property type="term" value="F:ADP binding"/>
    <property type="evidence" value="ECO:0007669"/>
    <property type="project" value="UniProtKB-UniRule"/>
</dbReference>
<sequence length="282" mass="30986">MPDRNGAFHVHLVSDSTGETVATVARACLVQFSDVRATQHLWYLVRTPGQVKRVLAGINDNPGMVMFTVVDPEIRRALETGCYTLGVPCVPVLDGVMSGLANLFGRGIAGLPGSQHVLDAAYYRRMDAIEFTISHDDGQMLNDLEDADVVLVGVSRTSKTPTCAYLANRGLKAANVPMVADIPLPEELDGLTRPVIVGLTREPKSLSEIRQNRLKQMNEDEAGDYARVEAVTEEVAEARRVFARRGWPVIDVTRRSIEEAAATIIELYRMKYPDSPNDGDSY</sequence>
<accession>A0A212KBB5</accession>
<dbReference type="Pfam" id="PF03618">
    <property type="entry name" value="Kinase-PPPase"/>
    <property type="match status" value="1"/>
</dbReference>